<protein>
    <submittedName>
        <fullName evidence="1">Uncharacterized protein</fullName>
    </submittedName>
</protein>
<dbReference type="Proteomes" id="UP000605970">
    <property type="component" value="Unassembled WGS sequence"/>
</dbReference>
<reference evidence="1" key="1">
    <citation type="journal article" date="2020" name="Ecol. Evol.">
        <title>Genome structure and content of the rice root-knot nematode (Meloidogyne graminicola).</title>
        <authorList>
            <person name="Phan N.T."/>
            <person name="Danchin E.G.J."/>
            <person name="Klopp C."/>
            <person name="Perfus-Barbeoch L."/>
            <person name="Kozlowski D.K."/>
            <person name="Koutsovoulos G.D."/>
            <person name="Lopez-Roques C."/>
            <person name="Bouchez O."/>
            <person name="Zahm M."/>
            <person name="Besnard G."/>
            <person name="Bellafiore S."/>
        </authorList>
    </citation>
    <scope>NUCLEOTIDE SEQUENCE</scope>
    <source>
        <strain evidence="1">VN-18</strain>
    </source>
</reference>
<keyword evidence="2" id="KW-1185">Reference proteome</keyword>
<sequence length="13" mass="1515">MEYCISSIKKIIS</sequence>
<evidence type="ECO:0000313" key="1">
    <source>
        <dbReference type="EMBL" id="KAF7632231.1"/>
    </source>
</evidence>
<accession>A0A8S9ZG39</accession>
<organism evidence="1 2">
    <name type="scientific">Meloidogyne graminicola</name>
    <dbReference type="NCBI Taxonomy" id="189291"/>
    <lineage>
        <taxon>Eukaryota</taxon>
        <taxon>Metazoa</taxon>
        <taxon>Ecdysozoa</taxon>
        <taxon>Nematoda</taxon>
        <taxon>Chromadorea</taxon>
        <taxon>Rhabditida</taxon>
        <taxon>Tylenchina</taxon>
        <taxon>Tylenchomorpha</taxon>
        <taxon>Tylenchoidea</taxon>
        <taxon>Meloidogynidae</taxon>
        <taxon>Meloidogyninae</taxon>
        <taxon>Meloidogyne</taxon>
    </lineage>
</organism>
<name>A0A8S9ZG39_9BILA</name>
<comment type="caution">
    <text evidence="1">The sequence shown here is derived from an EMBL/GenBank/DDBJ whole genome shotgun (WGS) entry which is preliminary data.</text>
</comment>
<evidence type="ECO:0000313" key="2">
    <source>
        <dbReference type="Proteomes" id="UP000605970"/>
    </source>
</evidence>
<proteinExistence type="predicted"/>
<gene>
    <name evidence="1" type="ORF">Mgra_00008350</name>
</gene>
<dbReference type="EMBL" id="JABEBT010000108">
    <property type="protein sequence ID" value="KAF7632231.1"/>
    <property type="molecule type" value="Genomic_DNA"/>
</dbReference>